<dbReference type="GeneID" id="20237295"/>
<dbReference type="CTD" id="20237295"/>
<dbReference type="EMBL" id="KB200329">
    <property type="protein sequence ID" value="ESP02098.1"/>
    <property type="molecule type" value="Genomic_DNA"/>
</dbReference>
<name>V4AX22_LOTGI</name>
<feature type="compositionally biased region" description="Pro residues" evidence="1">
    <location>
        <begin position="294"/>
        <end position="310"/>
    </location>
</feature>
<reference evidence="2 3" key="1">
    <citation type="journal article" date="2013" name="Nature">
        <title>Insights into bilaterian evolution from three spiralian genomes.</title>
        <authorList>
            <person name="Simakov O."/>
            <person name="Marletaz F."/>
            <person name="Cho S.J."/>
            <person name="Edsinger-Gonzales E."/>
            <person name="Havlak P."/>
            <person name="Hellsten U."/>
            <person name="Kuo D.H."/>
            <person name="Larsson T."/>
            <person name="Lv J."/>
            <person name="Arendt D."/>
            <person name="Savage R."/>
            <person name="Osoegawa K."/>
            <person name="de Jong P."/>
            <person name="Grimwood J."/>
            <person name="Chapman J.A."/>
            <person name="Shapiro H."/>
            <person name="Aerts A."/>
            <person name="Otillar R.P."/>
            <person name="Terry A.Y."/>
            <person name="Boore J.L."/>
            <person name="Grigoriev I.V."/>
            <person name="Lindberg D.R."/>
            <person name="Seaver E.C."/>
            <person name="Weisblat D.A."/>
            <person name="Putnam N.H."/>
            <person name="Rokhsar D.S."/>
        </authorList>
    </citation>
    <scope>NUCLEOTIDE SEQUENCE [LARGE SCALE GENOMIC DNA]</scope>
</reference>
<evidence type="ECO:0000313" key="2">
    <source>
        <dbReference type="EMBL" id="ESP02098.1"/>
    </source>
</evidence>
<organism evidence="2 3">
    <name type="scientific">Lottia gigantea</name>
    <name type="common">Giant owl limpet</name>
    <dbReference type="NCBI Taxonomy" id="225164"/>
    <lineage>
        <taxon>Eukaryota</taxon>
        <taxon>Metazoa</taxon>
        <taxon>Spiralia</taxon>
        <taxon>Lophotrochozoa</taxon>
        <taxon>Mollusca</taxon>
        <taxon>Gastropoda</taxon>
        <taxon>Patellogastropoda</taxon>
        <taxon>Lottioidea</taxon>
        <taxon>Lottiidae</taxon>
        <taxon>Lottia</taxon>
    </lineage>
</organism>
<feature type="compositionally biased region" description="Polar residues" evidence="1">
    <location>
        <begin position="58"/>
        <end position="67"/>
    </location>
</feature>
<accession>V4AX22</accession>
<evidence type="ECO:0000256" key="1">
    <source>
        <dbReference type="SAM" id="MobiDB-lite"/>
    </source>
</evidence>
<dbReference type="OrthoDB" id="8964652at2759"/>
<dbReference type="Proteomes" id="UP000030746">
    <property type="component" value="Unassembled WGS sequence"/>
</dbReference>
<keyword evidence="3" id="KW-1185">Reference proteome</keyword>
<dbReference type="AlphaFoldDB" id="V4AX22"/>
<dbReference type="RefSeq" id="XP_009047256.1">
    <property type="nucleotide sequence ID" value="XM_009049008.1"/>
</dbReference>
<feature type="region of interest" description="Disordered" evidence="1">
    <location>
        <begin position="14"/>
        <end position="90"/>
    </location>
</feature>
<dbReference type="KEGG" id="lgi:LOTGIDRAFT_157247"/>
<gene>
    <name evidence="2" type="ORF">LOTGIDRAFT_157247</name>
</gene>
<proteinExistence type="predicted"/>
<feature type="region of interest" description="Disordered" evidence="1">
    <location>
        <begin position="289"/>
        <end position="310"/>
    </location>
</feature>
<evidence type="ECO:0000313" key="3">
    <source>
        <dbReference type="Proteomes" id="UP000030746"/>
    </source>
</evidence>
<sequence length="310" mass="36107">MLPNYNNHWQEARHRNTNRQPNQYHVPYNGPVFHRPLPPTNRRPPTNPSSYIPPHRQPTYNTGYQSRGNHRPDQQQKRIPAHRRQPVPTHKEEEPFGKVFFQVLQCLHHLAILTLQQQGQPAFTFKRKVSELDSFIRPAMKTSAVDANIRSLNRTWLSKVTQGLIDHYQTTLQEKLTTIRTKSLSSPAVDRIVSHTLSWARRSYGKRLTQAVITKFYQTINETNQLKWTLHLHHLEPPRCRTKPLNEPEVHLLLVIGKRSESSPGDPPTFLPSVRFWTSKPPLSLHPSRDVYPDLPPFEPDPSPFPMLQF</sequence>
<protein>
    <submittedName>
        <fullName evidence="2">Uncharacterized protein</fullName>
    </submittedName>
</protein>
<dbReference type="HOGENOM" id="CLU_033668_0_0_1"/>
<feature type="compositionally biased region" description="Pro residues" evidence="1">
    <location>
        <begin position="36"/>
        <end position="47"/>
    </location>
</feature>